<evidence type="ECO:0000256" key="2">
    <source>
        <dbReference type="PIRSR" id="PIRSR610708-1"/>
    </source>
</evidence>
<dbReference type="SFLD" id="SFLDG01126">
    <property type="entry name" value="C1.2:_Nucleotidase_Like"/>
    <property type="match status" value="1"/>
</dbReference>
<dbReference type="PANTHER" id="PTHR16504">
    <property type="entry name" value="5'(3')-DEOXYRIBONUCLEOTIDASE"/>
    <property type="match status" value="1"/>
</dbReference>
<dbReference type="Gene3D" id="1.10.40.40">
    <property type="entry name" value="Deoxyribonucleotidase, domain 2"/>
    <property type="match status" value="1"/>
</dbReference>
<evidence type="ECO:0000256" key="1">
    <source>
        <dbReference type="ARBA" id="ARBA00009589"/>
    </source>
</evidence>
<name>A0A0Q9Z7R4_9FLAO</name>
<dbReference type="InterPro" id="IPR023214">
    <property type="entry name" value="HAD_sf"/>
</dbReference>
<reference evidence="3" key="1">
    <citation type="submission" date="2015-10" db="EMBL/GenBank/DDBJ databases">
        <title>Draft genome sequence of Salegentibacter mishustinae KCTC 12263.</title>
        <authorList>
            <person name="Lin W."/>
            <person name="Zheng Q."/>
        </authorList>
    </citation>
    <scope>NUCLEOTIDE SEQUENCE [LARGE SCALE GENOMIC DNA]</scope>
    <source>
        <strain evidence="3">KCTC 12263</strain>
    </source>
</reference>
<dbReference type="EMBL" id="LKTP01000012">
    <property type="protein sequence ID" value="KRG28975.1"/>
    <property type="molecule type" value="Genomic_DNA"/>
</dbReference>
<proteinExistence type="inferred from homology"/>
<dbReference type="SFLD" id="SFLDS00003">
    <property type="entry name" value="Haloacid_Dehalogenase"/>
    <property type="match status" value="1"/>
</dbReference>
<keyword evidence="4" id="KW-1185">Reference proteome</keyword>
<dbReference type="Pfam" id="PF06941">
    <property type="entry name" value="NT5C"/>
    <property type="match status" value="1"/>
</dbReference>
<dbReference type="OrthoDB" id="278110at2"/>
<feature type="active site" description="Proton donor" evidence="2">
    <location>
        <position position="10"/>
    </location>
</feature>
<protein>
    <submittedName>
        <fullName evidence="3">5'(3')-deoxyribonucleotidase</fullName>
    </submittedName>
</protein>
<feature type="active site" description="Nucleophile" evidence="2">
    <location>
        <position position="8"/>
    </location>
</feature>
<gene>
    <name evidence="3" type="ORF">APR42_03335</name>
</gene>
<dbReference type="SUPFAM" id="SSF56784">
    <property type="entry name" value="HAD-like"/>
    <property type="match status" value="1"/>
</dbReference>
<dbReference type="PANTHER" id="PTHR16504:SF4">
    <property type="entry name" value="5'(3')-DEOXYRIBONUCLEOTIDASE"/>
    <property type="match status" value="1"/>
</dbReference>
<evidence type="ECO:0000313" key="3">
    <source>
        <dbReference type="EMBL" id="KRG28975.1"/>
    </source>
</evidence>
<organism evidence="3 4">
    <name type="scientific">Salegentibacter mishustinae</name>
    <dbReference type="NCBI Taxonomy" id="270918"/>
    <lineage>
        <taxon>Bacteria</taxon>
        <taxon>Pseudomonadati</taxon>
        <taxon>Bacteroidota</taxon>
        <taxon>Flavobacteriia</taxon>
        <taxon>Flavobacteriales</taxon>
        <taxon>Flavobacteriaceae</taxon>
        <taxon>Salegentibacter</taxon>
    </lineage>
</organism>
<dbReference type="RefSeq" id="WP_057481450.1">
    <property type="nucleotide sequence ID" value="NZ_BMWR01000003.1"/>
</dbReference>
<comment type="caution">
    <text evidence="3">The sequence shown here is derived from an EMBL/GenBank/DDBJ whole genome shotgun (WGS) entry which is preliminary data.</text>
</comment>
<dbReference type="AlphaFoldDB" id="A0A0Q9Z7R4"/>
<dbReference type="SFLD" id="SFLDG01146">
    <property type="entry name" value="C1.2.2"/>
    <property type="match status" value="1"/>
</dbReference>
<accession>A0A0Q9Z7R4</accession>
<dbReference type="Gene3D" id="3.40.50.1000">
    <property type="entry name" value="HAD superfamily/HAD-like"/>
    <property type="match status" value="1"/>
</dbReference>
<dbReference type="STRING" id="270918.APR42_03335"/>
<dbReference type="InterPro" id="IPR010708">
    <property type="entry name" value="5'(3')-deoxyribonucleotidase"/>
</dbReference>
<evidence type="ECO:0000313" key="4">
    <source>
        <dbReference type="Proteomes" id="UP000051643"/>
    </source>
</evidence>
<dbReference type="Proteomes" id="UP000051643">
    <property type="component" value="Unassembled WGS sequence"/>
</dbReference>
<sequence length="178" mass="20704">MKKSIAIDMDGVLADVEAHFITWYEKEYGERFSKNDLKGKTEENAFPKKGMVKKFASTKGFFSTVPVMDGAVEAIKELQKNYEVYIVSAAMEFPQSLVEKRSWLSEHFPFIHWKNIIFCGDKSVIGTDIMIDDHLKNLDYFNGETIMFTAFHNIDFDNHTRANNWREVLKILKSLEKF</sequence>
<dbReference type="GO" id="GO:0009223">
    <property type="term" value="P:pyrimidine deoxyribonucleotide catabolic process"/>
    <property type="evidence" value="ECO:0007669"/>
    <property type="project" value="TreeGrafter"/>
</dbReference>
<comment type="similarity">
    <text evidence="1">Belongs to the 5'(3')-deoxyribonucleotidase family.</text>
</comment>
<dbReference type="GO" id="GO:0008253">
    <property type="term" value="F:5'-nucleotidase activity"/>
    <property type="evidence" value="ECO:0007669"/>
    <property type="project" value="InterPro"/>
</dbReference>
<dbReference type="InterPro" id="IPR036412">
    <property type="entry name" value="HAD-like_sf"/>
</dbReference>